<evidence type="ECO:0000256" key="4">
    <source>
        <dbReference type="PIRSR" id="PIRSR034515-1"/>
    </source>
</evidence>
<evidence type="ECO:0000313" key="10">
    <source>
        <dbReference type="EMBL" id="SEG56848.1"/>
    </source>
</evidence>
<dbReference type="InterPro" id="IPR003159">
    <property type="entry name" value="Lyase_8_central_dom"/>
</dbReference>
<dbReference type="GO" id="GO:0034000">
    <property type="term" value="F:chondroitin-sulfate-ABC endolyase activity"/>
    <property type="evidence" value="ECO:0007669"/>
    <property type="project" value="InterPro"/>
</dbReference>
<dbReference type="InterPro" id="IPR008979">
    <property type="entry name" value="Galactose-bd-like_sf"/>
</dbReference>
<dbReference type="InterPro" id="IPR024200">
    <property type="entry name" value="Chondroitinase_ABC_I"/>
</dbReference>
<dbReference type="PIRSF" id="PIRSF034515">
    <property type="entry name" value="Chondroitinase"/>
    <property type="match status" value="1"/>
</dbReference>
<evidence type="ECO:0000256" key="6">
    <source>
        <dbReference type="PIRSR" id="PIRSR034515-3"/>
    </source>
</evidence>
<reference evidence="11" key="1">
    <citation type="submission" date="2016-10" db="EMBL/GenBank/DDBJ databases">
        <authorList>
            <person name="Varghese N."/>
            <person name="Submissions S."/>
        </authorList>
    </citation>
    <scope>NUCLEOTIDE SEQUENCE [LARGE SCALE GENOMIC DNA]</scope>
    <source>
        <strain evidence="11">CGMCC 1.7062</strain>
    </source>
</reference>
<feature type="binding site" evidence="6">
    <location>
        <position position="181"/>
    </location>
    <ligand>
        <name>Ca(2+)</name>
        <dbReference type="ChEBI" id="CHEBI:29108"/>
    </ligand>
</feature>
<dbReference type="Gene3D" id="1.50.10.100">
    <property type="entry name" value="Chondroitin AC/alginate lyase"/>
    <property type="match status" value="1"/>
</dbReference>
<evidence type="ECO:0000256" key="5">
    <source>
        <dbReference type="PIRSR" id="PIRSR034515-2"/>
    </source>
</evidence>
<feature type="binding site" evidence="6">
    <location>
        <position position="72"/>
    </location>
    <ligand>
        <name>Ca(2+)</name>
        <dbReference type="ChEBI" id="CHEBI:29108"/>
    </ligand>
</feature>
<feature type="active site" description="Proton acceptor" evidence="4">
    <location>
        <position position="483"/>
    </location>
</feature>
<name>A0A1H6B7R5_9VIBR</name>
<dbReference type="InterPro" id="IPR015176">
    <property type="entry name" value="Lyase_N"/>
</dbReference>
<dbReference type="InterPro" id="IPR011013">
    <property type="entry name" value="Gal_mutarotase_sf_dom"/>
</dbReference>
<keyword evidence="2 3" id="KW-0456">Lyase</keyword>
<dbReference type="GO" id="GO:0005975">
    <property type="term" value="P:carbohydrate metabolic process"/>
    <property type="evidence" value="ECO:0007669"/>
    <property type="project" value="InterPro"/>
</dbReference>
<dbReference type="PROSITE" id="PS51257">
    <property type="entry name" value="PROKAR_LIPOPROTEIN"/>
    <property type="match status" value="1"/>
</dbReference>
<evidence type="ECO:0000259" key="7">
    <source>
        <dbReference type="Pfam" id="PF02278"/>
    </source>
</evidence>
<proteinExistence type="inferred from homology"/>
<dbReference type="PANTHER" id="PTHR37322">
    <property type="match status" value="1"/>
</dbReference>
<feature type="binding site" evidence="6">
    <location>
        <position position="69"/>
    </location>
    <ligand>
        <name>Ca(2+)</name>
        <dbReference type="ChEBI" id="CHEBI:29108"/>
    </ligand>
</feature>
<dbReference type="Gene3D" id="2.70.98.10">
    <property type="match status" value="1"/>
</dbReference>
<dbReference type="Pfam" id="PF02278">
    <property type="entry name" value="Lyase_8"/>
    <property type="match status" value="1"/>
</dbReference>
<evidence type="ECO:0000313" key="11">
    <source>
        <dbReference type="Proteomes" id="UP000236721"/>
    </source>
</evidence>
<dbReference type="InterPro" id="IPR039174">
    <property type="entry name" value="Chondroitin_ABC_lyase"/>
</dbReference>
<dbReference type="Pfam" id="PF09092">
    <property type="entry name" value="Lyase_N"/>
    <property type="match status" value="1"/>
</dbReference>
<gene>
    <name evidence="10" type="ORF">SAMN04488244_12027</name>
</gene>
<feature type="site" description="Transition state stabilizer" evidence="5">
    <location>
        <position position="543"/>
    </location>
</feature>
<feature type="domain" description="Lyase N-terminal" evidence="8">
    <location>
        <begin position="43"/>
        <end position="202"/>
    </location>
</feature>
<evidence type="ECO:0000256" key="2">
    <source>
        <dbReference type="ARBA" id="ARBA00023239"/>
    </source>
</evidence>
<dbReference type="GO" id="GO:0046872">
    <property type="term" value="F:metal ion binding"/>
    <property type="evidence" value="ECO:0007669"/>
    <property type="project" value="UniProtKB-KW"/>
</dbReference>
<dbReference type="Gene3D" id="2.60.120.430">
    <property type="entry name" value="Galactose-binding lectin"/>
    <property type="match status" value="1"/>
</dbReference>
<comment type="similarity">
    <text evidence="1 3">Belongs to the polysaccharide lyase 8 family.</text>
</comment>
<dbReference type="GO" id="GO:0005576">
    <property type="term" value="C:extracellular region"/>
    <property type="evidence" value="ECO:0007669"/>
    <property type="project" value="InterPro"/>
</dbReference>
<evidence type="ECO:0000259" key="9">
    <source>
        <dbReference type="Pfam" id="PF09093"/>
    </source>
</evidence>
<feature type="domain" description="Polysaccharide lyase family 8 central" evidence="7">
    <location>
        <begin position="617"/>
        <end position="867"/>
    </location>
</feature>
<dbReference type="AlphaFoldDB" id="A0A1H6B7R5"/>
<dbReference type="GO" id="GO:0030246">
    <property type="term" value="F:carbohydrate binding"/>
    <property type="evidence" value="ECO:0007669"/>
    <property type="project" value="InterPro"/>
</dbReference>
<evidence type="ECO:0000256" key="3">
    <source>
        <dbReference type="PIRNR" id="PIRNR034515"/>
    </source>
</evidence>
<feature type="site" description="Important for catalytic activity against all substrates" evidence="5">
    <location>
        <position position="192"/>
    </location>
</feature>
<feature type="active site" description="Proton acceptor" evidence="4">
    <location>
        <position position="373"/>
    </location>
</feature>
<organism evidence="10 11">
    <name type="scientific">Vibrio hangzhouensis</name>
    <dbReference type="NCBI Taxonomy" id="462991"/>
    <lineage>
        <taxon>Bacteria</taxon>
        <taxon>Pseudomonadati</taxon>
        <taxon>Pseudomonadota</taxon>
        <taxon>Gammaproteobacteria</taxon>
        <taxon>Vibrionales</taxon>
        <taxon>Vibrionaceae</taxon>
        <taxon>Vibrio</taxon>
    </lineage>
</organism>
<feature type="domain" description="Lyase catalytic" evidence="9">
    <location>
        <begin position="234"/>
        <end position="585"/>
    </location>
</feature>
<keyword evidence="11" id="KW-1185">Reference proteome</keyword>
<dbReference type="SUPFAM" id="SSF48230">
    <property type="entry name" value="Chondroitin AC/alginate lyase"/>
    <property type="match status" value="1"/>
</dbReference>
<comment type="function">
    <text evidence="3">Broad-specificity glycosaminoglycan lyase.</text>
</comment>
<dbReference type="Pfam" id="PF09093">
    <property type="entry name" value="Lyase_catalyt"/>
    <property type="match status" value="1"/>
</dbReference>
<dbReference type="Gene3D" id="2.60.220.10">
    <property type="entry name" value="Polysaccharide lyase family 8-like, C-terminal"/>
    <property type="match status" value="1"/>
</dbReference>
<keyword evidence="6" id="KW-0479">Metal-binding</keyword>
<dbReference type="SUPFAM" id="SSF74650">
    <property type="entry name" value="Galactose mutarotase-like"/>
    <property type="match status" value="1"/>
</dbReference>
<dbReference type="InterPro" id="IPR008929">
    <property type="entry name" value="Chondroitin_lyas"/>
</dbReference>
<dbReference type="Proteomes" id="UP000236721">
    <property type="component" value="Unassembled WGS sequence"/>
</dbReference>
<feature type="site" description="Important for catalytic activity against all substrates" evidence="5">
    <location>
        <position position="638"/>
    </location>
</feature>
<evidence type="ECO:0000259" key="8">
    <source>
        <dbReference type="Pfam" id="PF09092"/>
    </source>
</evidence>
<feature type="site" description="Important for catalytic activity against dermatan sulfate substrate" evidence="5">
    <location>
        <position position="372"/>
    </location>
</feature>
<protein>
    <recommendedName>
        <fullName evidence="3">Chondroitin sulfate ABC lyase</fullName>
    </recommendedName>
    <alternativeName>
        <fullName evidence="3">Chondroitin ABC eliminase</fullName>
    </alternativeName>
    <alternativeName>
        <fullName evidence="3">Chondroitin ABC lyase</fullName>
    </alternativeName>
    <alternativeName>
        <fullName evidence="3">Chondroitinase ABC</fullName>
    </alternativeName>
</protein>
<feature type="active site" description="Proton donor" evidence="4">
    <location>
        <position position="490"/>
    </location>
</feature>
<evidence type="ECO:0000256" key="1">
    <source>
        <dbReference type="ARBA" id="ARBA00006699"/>
    </source>
</evidence>
<dbReference type="SUPFAM" id="SSF49863">
    <property type="entry name" value="Hyaluronate lyase-like, C-terminal domain"/>
    <property type="match status" value="1"/>
</dbReference>
<dbReference type="EMBL" id="FNVG01000020">
    <property type="protein sequence ID" value="SEG56848.1"/>
    <property type="molecule type" value="Genomic_DNA"/>
</dbReference>
<dbReference type="InterPro" id="IPR015177">
    <property type="entry name" value="Lyase_catalyt"/>
</dbReference>
<dbReference type="PANTHER" id="PTHR37322:SF3">
    <property type="entry name" value="CHONDROITIN SULFATE ABC EXOLYASE"/>
    <property type="match status" value="1"/>
</dbReference>
<sequence length="1034" mass="115635">MFKFSKLALVIGSVTLLGCGEPESNANSLDTSSYLQPGGYMYFFENGMPNTIFSSKENALQLNQKYAKDGDHSLSWEFVPGATLSFNQPIGYRHFVENDVDQSISTFSTWIYNDTPQKEHARFAFGTGKEVQAYFDIDLNFSGWRHLLIPFRDMEGSPSESMDFLQVNMPENIQPGTLYFDQLMPSIPVDPRWPTRDKVVPFINTAADSAPNRHWLAHYLYNGYMQAGLEQANATKLDSTAVATISKRLDSFITQGRNNKVDLADIQRQFDAFELQEIDGYVAGKTIGNGNRLKIFLDKGVNKGLLNQEGYDTLFDVIDVRNYSDLVLQITRAMNSDVSAQAKKDLTEKYILLTRFALDQGYEAGSGLGTSHHIGYGFRPLFEAHFLNRDVLEQNGLLTEVSQMMSWFSNAGRIFTPENELTNFNVDIMNTQLRAMLYSILMQPNEQVKAIQLAQFSQWLSKSIVTSEGMSGGFKVDGSVFHHIQHYPAYASGALKGVTPVVEALSKTSYAIDTSAHEQLKHVVAMGELYSFDQHTLMSVAGRHPTGLQTIDLEPFQHLAKSGSPDGKQPIDIDMAQAYLRLARSNTPFSKQLAELGIESAPIASGNWAMNFASLSLQRRDGWMAGVRGFSRYLVGNESYANANRYGRYINYGQLEIMSGDSDKRAFSHDGWDWNRWPGITSVQLPFEQLNAQLRNVDRYSGLEEMLLSEQSYAGGLSHRDNGMYALKLQGHPKYDGSFYANKSVFFFDDRIVALGSDITTEESRYPTQTTLFQHAIRQDEHAYADGHEFPSELKKLPIENKSTTVLIDPANNAYVVPHGQSVSIRQGEQHSVHQKNSKPTKGSFATAVIDHGNAPESGSYQYVVLVDSDEQQAKQFAELVASEQSPIEVLQQNTQAHIVWDRESSTKAFAIFEAGVSINDELIKEVDVPAMLMASFEGQRLALSVVNPDFSFYQGIDESQYDEGGVLKEVSIYSRPWKDSPSQPVKTNVTLKGQWKSTVPTKGVYIELDYQGNTLLTVTTVNAQGVHLNLEQI</sequence>
<dbReference type="InterPro" id="IPR011071">
    <property type="entry name" value="Lyase_8-like_C"/>
</dbReference>
<accession>A0A1H6B7R5</accession>
<dbReference type="SUPFAM" id="SSF49785">
    <property type="entry name" value="Galactose-binding domain-like"/>
    <property type="match status" value="1"/>
</dbReference>
<keyword evidence="3" id="KW-0119">Carbohydrate metabolism</keyword>
<dbReference type="GO" id="GO:0006027">
    <property type="term" value="P:glycosaminoglycan catabolic process"/>
    <property type="evidence" value="ECO:0007669"/>
    <property type="project" value="InterPro"/>
</dbReference>
<dbReference type="InterPro" id="IPR014718">
    <property type="entry name" value="GH-type_carb-bd"/>
</dbReference>
<dbReference type="GO" id="GO:0042597">
    <property type="term" value="C:periplasmic space"/>
    <property type="evidence" value="ECO:0007669"/>
    <property type="project" value="TreeGrafter"/>
</dbReference>
<keyword evidence="6" id="KW-0106">Calcium</keyword>